<dbReference type="GO" id="GO:0008654">
    <property type="term" value="P:phospholipid biosynthetic process"/>
    <property type="evidence" value="ECO:0007669"/>
    <property type="project" value="UniProtKB-KW"/>
</dbReference>
<dbReference type="GO" id="GO:0006633">
    <property type="term" value="P:fatty acid biosynthetic process"/>
    <property type="evidence" value="ECO:0007669"/>
    <property type="project" value="UniProtKB-UniRule"/>
</dbReference>
<keyword evidence="6 10" id="KW-0594">Phospholipid biosynthesis</keyword>
<dbReference type="PANTHER" id="PTHR30100:SF1">
    <property type="entry name" value="PHOSPHATE ACYLTRANSFERASE"/>
    <property type="match status" value="1"/>
</dbReference>
<dbReference type="PIRSF" id="PIRSF002465">
    <property type="entry name" value="Phsphlp_syn_PlsX"/>
    <property type="match status" value="1"/>
</dbReference>
<dbReference type="UniPathway" id="UPA00085"/>
<dbReference type="GO" id="GO:0043811">
    <property type="term" value="F:phosphate:acyl-[acyl carrier protein] acyltransferase activity"/>
    <property type="evidence" value="ECO:0007669"/>
    <property type="project" value="UniProtKB-UniRule"/>
</dbReference>
<sequence length="398" mass="41484">MARPAAPVAVDTMGGDHAPEEVVAGAVGAVREHGVRLILVGQAPRIRAELDRHGIAGEIPIVHADEALDMGEGALASWRKPRSSIAIACHLIKQGRASALVSAGSTAGVVATSRLRLKGQQGVLRPAIAVTLPTEPRPTVLLDAGATADVKPETLVQFAALGTAYAQVRLGLAKPRVGLLTIGAEPGKGNKVTRRAHELLASGQHGVEFAGNVEGHDLLRGTVDVVVTDGFTGNVALKTMEGTVRMAFAEMRSAMTASPAAKVGALLQRRRLQALRDRFDSDTYGGGVLLGLNGTVVIAHGAAQARAITSACLLAHELAAGRIVDRIREQVAATRTSRFGRWTHNDREGDKQDRPADKPADRPAEEAPPAAAPPPVVRPTPEAADRLAEAAPEPPADS</sequence>
<evidence type="ECO:0000256" key="10">
    <source>
        <dbReference type="HAMAP-Rule" id="MF_00019"/>
    </source>
</evidence>
<reference evidence="12 13" key="1">
    <citation type="submission" date="2019-10" db="EMBL/GenBank/DDBJ databases">
        <title>Actinomadura rubteroloni sp. nov. and Actinomadura macrotermitis sp. nov., isolated from the gut of fungus growing-termite Macrotermes natalensis.</title>
        <authorList>
            <person name="Benndorf R."/>
            <person name="Martin K."/>
            <person name="Kuefner M."/>
            <person name="De Beer W."/>
            <person name="Kaster A.-K."/>
            <person name="Vollmers J."/>
            <person name="Poulsen M."/>
            <person name="Beemelmanns C."/>
        </authorList>
    </citation>
    <scope>NUCLEOTIDE SEQUENCE [LARGE SCALE GENOMIC DNA]</scope>
    <source>
        <strain evidence="12 13">RB68</strain>
    </source>
</reference>
<comment type="subunit">
    <text evidence="9 10">Homodimer. Probably interacts with PlsY.</text>
</comment>
<evidence type="ECO:0000256" key="1">
    <source>
        <dbReference type="ARBA" id="ARBA00001232"/>
    </source>
</evidence>
<dbReference type="HAMAP" id="MF_00019">
    <property type="entry name" value="PlsX"/>
    <property type="match status" value="1"/>
</dbReference>
<gene>
    <name evidence="10 12" type="primary">plsX</name>
    <name evidence="12" type="ORF">ACRB68_23010</name>
</gene>
<evidence type="ECO:0000256" key="2">
    <source>
        <dbReference type="ARBA" id="ARBA00022490"/>
    </source>
</evidence>
<evidence type="ECO:0000256" key="9">
    <source>
        <dbReference type="ARBA" id="ARBA00046608"/>
    </source>
</evidence>
<keyword evidence="7 10" id="KW-1208">Phospholipid metabolism</keyword>
<evidence type="ECO:0000256" key="3">
    <source>
        <dbReference type="ARBA" id="ARBA00022516"/>
    </source>
</evidence>
<dbReference type="EC" id="2.3.1.274" evidence="8 10"/>
<dbReference type="EMBL" id="WEGH01000001">
    <property type="protein sequence ID" value="MQY04250.1"/>
    <property type="molecule type" value="Genomic_DNA"/>
</dbReference>
<evidence type="ECO:0000256" key="5">
    <source>
        <dbReference type="ARBA" id="ARBA00023098"/>
    </source>
</evidence>
<keyword evidence="3 10" id="KW-0444">Lipid biosynthesis</keyword>
<dbReference type="Pfam" id="PF02504">
    <property type="entry name" value="FA_synthesis"/>
    <property type="match status" value="1"/>
</dbReference>
<comment type="similarity">
    <text evidence="10">Belongs to the PlsX family.</text>
</comment>
<comment type="function">
    <text evidence="10">Catalyzes the reversible formation of acyl-phosphate (acyl-PO(4)) from acyl-[acyl-carrier-protein] (acyl-ACP). This enzyme utilizes acyl-ACP as fatty acyl donor, but not acyl-CoA.</text>
</comment>
<evidence type="ECO:0000256" key="4">
    <source>
        <dbReference type="ARBA" id="ARBA00022679"/>
    </source>
</evidence>
<evidence type="ECO:0000256" key="7">
    <source>
        <dbReference type="ARBA" id="ARBA00023264"/>
    </source>
</evidence>
<evidence type="ECO:0000256" key="6">
    <source>
        <dbReference type="ARBA" id="ARBA00023209"/>
    </source>
</evidence>
<dbReference type="SUPFAM" id="SSF53659">
    <property type="entry name" value="Isocitrate/Isopropylmalate dehydrogenase-like"/>
    <property type="match status" value="1"/>
</dbReference>
<keyword evidence="5 10" id="KW-0443">Lipid metabolism</keyword>
<evidence type="ECO:0000313" key="13">
    <source>
        <dbReference type="Proteomes" id="UP000487268"/>
    </source>
</evidence>
<dbReference type="Proteomes" id="UP000487268">
    <property type="component" value="Unassembled WGS sequence"/>
</dbReference>
<comment type="catalytic activity">
    <reaction evidence="1 10">
        <text>a fatty acyl-[ACP] + phosphate = an acyl phosphate + holo-[ACP]</text>
        <dbReference type="Rhea" id="RHEA:42292"/>
        <dbReference type="Rhea" id="RHEA-COMP:9685"/>
        <dbReference type="Rhea" id="RHEA-COMP:14125"/>
        <dbReference type="ChEBI" id="CHEBI:43474"/>
        <dbReference type="ChEBI" id="CHEBI:59918"/>
        <dbReference type="ChEBI" id="CHEBI:64479"/>
        <dbReference type="ChEBI" id="CHEBI:138651"/>
        <dbReference type="EC" id="2.3.1.274"/>
    </reaction>
</comment>
<evidence type="ECO:0000256" key="8">
    <source>
        <dbReference type="ARBA" id="ARBA00024069"/>
    </source>
</evidence>
<comment type="pathway">
    <text evidence="10">Lipid metabolism; phospholipid metabolism.</text>
</comment>
<comment type="subcellular location">
    <subcellularLocation>
        <location evidence="10">Cytoplasm</location>
    </subcellularLocation>
    <text evidence="10">Associated with the membrane possibly through PlsY.</text>
</comment>
<comment type="caution">
    <text evidence="12">The sequence shown here is derived from an EMBL/GenBank/DDBJ whole genome shotgun (WGS) entry which is preliminary data.</text>
</comment>
<dbReference type="NCBIfam" id="TIGR00182">
    <property type="entry name" value="plsX"/>
    <property type="match status" value="1"/>
</dbReference>
<dbReference type="Gene3D" id="3.40.718.10">
    <property type="entry name" value="Isopropylmalate Dehydrogenase"/>
    <property type="match status" value="1"/>
</dbReference>
<keyword evidence="13" id="KW-1185">Reference proteome</keyword>
<evidence type="ECO:0000256" key="11">
    <source>
        <dbReference type="SAM" id="MobiDB-lite"/>
    </source>
</evidence>
<accession>A0A7K0BSU1</accession>
<dbReference type="InterPro" id="IPR003664">
    <property type="entry name" value="FA_synthesis"/>
</dbReference>
<dbReference type="AlphaFoldDB" id="A0A7K0BSU1"/>
<evidence type="ECO:0000313" key="12">
    <source>
        <dbReference type="EMBL" id="MQY04250.1"/>
    </source>
</evidence>
<dbReference type="InterPro" id="IPR012281">
    <property type="entry name" value="Phospholipid_synth_PlsX-like"/>
</dbReference>
<protein>
    <recommendedName>
        <fullName evidence="8 10">Phosphate acyltransferase</fullName>
        <ecNumber evidence="8 10">2.3.1.274</ecNumber>
    </recommendedName>
    <alternativeName>
        <fullName evidence="10">Acyl-ACP phosphotransacylase</fullName>
    </alternativeName>
    <alternativeName>
        <fullName evidence="10">Acyl-[acyl-carrier-protein]--phosphate acyltransferase</fullName>
    </alternativeName>
    <alternativeName>
        <fullName evidence="10">Phosphate-acyl-ACP acyltransferase</fullName>
    </alternativeName>
</protein>
<dbReference type="OrthoDB" id="9806408at2"/>
<feature type="region of interest" description="Disordered" evidence="11">
    <location>
        <begin position="338"/>
        <end position="398"/>
    </location>
</feature>
<dbReference type="GO" id="GO:0005737">
    <property type="term" value="C:cytoplasm"/>
    <property type="evidence" value="ECO:0007669"/>
    <property type="project" value="UniProtKB-SubCell"/>
</dbReference>
<proteinExistence type="inferred from homology"/>
<feature type="compositionally biased region" description="Basic and acidic residues" evidence="11">
    <location>
        <begin position="343"/>
        <end position="365"/>
    </location>
</feature>
<keyword evidence="12" id="KW-0012">Acyltransferase</keyword>
<dbReference type="PANTHER" id="PTHR30100">
    <property type="entry name" value="FATTY ACID/PHOSPHOLIPID SYNTHESIS PROTEIN PLSX"/>
    <property type="match status" value="1"/>
</dbReference>
<keyword evidence="4 10" id="KW-0808">Transferase</keyword>
<name>A0A7K0BSU1_9ACTN</name>
<organism evidence="12 13">
    <name type="scientific">Actinomadura macrotermitis</name>
    <dbReference type="NCBI Taxonomy" id="2585200"/>
    <lineage>
        <taxon>Bacteria</taxon>
        <taxon>Bacillati</taxon>
        <taxon>Actinomycetota</taxon>
        <taxon>Actinomycetes</taxon>
        <taxon>Streptosporangiales</taxon>
        <taxon>Thermomonosporaceae</taxon>
        <taxon>Actinomadura</taxon>
    </lineage>
</organism>
<keyword evidence="2 10" id="KW-0963">Cytoplasm</keyword>